<accession>A0ACB7T7R8</accession>
<evidence type="ECO:0000313" key="2">
    <source>
        <dbReference type="Proteomes" id="UP000821845"/>
    </source>
</evidence>
<dbReference type="EMBL" id="CM023491">
    <property type="protein sequence ID" value="KAH6941452.1"/>
    <property type="molecule type" value="Genomic_DNA"/>
</dbReference>
<gene>
    <name evidence="1" type="ORF">HPB50_018136</name>
</gene>
<evidence type="ECO:0000313" key="1">
    <source>
        <dbReference type="EMBL" id="KAH6941452.1"/>
    </source>
</evidence>
<comment type="caution">
    <text evidence="1">The sequence shown here is derived from an EMBL/GenBank/DDBJ whole genome shotgun (WGS) entry which is preliminary data.</text>
</comment>
<protein>
    <submittedName>
        <fullName evidence="1">Uncharacterized protein</fullName>
    </submittedName>
</protein>
<reference evidence="1" key="1">
    <citation type="submission" date="2020-05" db="EMBL/GenBank/DDBJ databases">
        <title>Large-scale comparative analyses of tick genomes elucidate their genetic diversity and vector capacities.</title>
        <authorList>
            <person name="Jia N."/>
            <person name="Wang J."/>
            <person name="Shi W."/>
            <person name="Du L."/>
            <person name="Sun Y."/>
            <person name="Zhan W."/>
            <person name="Jiang J."/>
            <person name="Wang Q."/>
            <person name="Zhang B."/>
            <person name="Ji P."/>
            <person name="Sakyi L.B."/>
            <person name="Cui X."/>
            <person name="Yuan T."/>
            <person name="Jiang B."/>
            <person name="Yang W."/>
            <person name="Lam T.T.-Y."/>
            <person name="Chang Q."/>
            <person name="Ding S."/>
            <person name="Wang X."/>
            <person name="Zhu J."/>
            <person name="Ruan X."/>
            <person name="Zhao L."/>
            <person name="Wei J."/>
            <person name="Que T."/>
            <person name="Du C."/>
            <person name="Cheng J."/>
            <person name="Dai P."/>
            <person name="Han X."/>
            <person name="Huang E."/>
            <person name="Gao Y."/>
            <person name="Liu J."/>
            <person name="Shao H."/>
            <person name="Ye R."/>
            <person name="Li L."/>
            <person name="Wei W."/>
            <person name="Wang X."/>
            <person name="Wang C."/>
            <person name="Yang T."/>
            <person name="Huo Q."/>
            <person name="Li W."/>
            <person name="Guo W."/>
            <person name="Chen H."/>
            <person name="Zhou L."/>
            <person name="Ni X."/>
            <person name="Tian J."/>
            <person name="Zhou Y."/>
            <person name="Sheng Y."/>
            <person name="Liu T."/>
            <person name="Pan Y."/>
            <person name="Xia L."/>
            <person name="Li J."/>
            <person name="Zhao F."/>
            <person name="Cao W."/>
        </authorList>
    </citation>
    <scope>NUCLEOTIDE SEQUENCE</scope>
    <source>
        <strain evidence="1">Hyas-2018</strain>
    </source>
</reference>
<dbReference type="Proteomes" id="UP000821845">
    <property type="component" value="Chromosome 11"/>
</dbReference>
<proteinExistence type="predicted"/>
<sequence length="193" mass="21639">MDSQNREPSLVPRAGSSRGVLPTAADEAATHRSASSAAKRLQQELMTLMTSCDRGISAFPDGENLFSWIATIEGPPGTVFEKAVYKLRLSFPANYPYQSPRVRFETPCFHPNVDNEGHICVDILQDEWSALLDVRTVLLSIQSLLGEPNVDSPLNEFAAQLWNNKEEYQRERKLFEEERDYENGSHASKAGDH</sequence>
<keyword evidence="2" id="KW-1185">Reference proteome</keyword>
<name>A0ACB7T7R8_HYAAI</name>
<organism evidence="1 2">
    <name type="scientific">Hyalomma asiaticum</name>
    <name type="common">Tick</name>
    <dbReference type="NCBI Taxonomy" id="266040"/>
    <lineage>
        <taxon>Eukaryota</taxon>
        <taxon>Metazoa</taxon>
        <taxon>Ecdysozoa</taxon>
        <taxon>Arthropoda</taxon>
        <taxon>Chelicerata</taxon>
        <taxon>Arachnida</taxon>
        <taxon>Acari</taxon>
        <taxon>Parasitiformes</taxon>
        <taxon>Ixodida</taxon>
        <taxon>Ixodoidea</taxon>
        <taxon>Ixodidae</taxon>
        <taxon>Hyalomminae</taxon>
        <taxon>Hyalomma</taxon>
    </lineage>
</organism>